<dbReference type="PANTHER" id="PTHR35848:SF6">
    <property type="entry name" value="CUPIN TYPE-2 DOMAIN-CONTAINING PROTEIN"/>
    <property type="match status" value="1"/>
</dbReference>
<accession>A0A1M5HNW8</accession>
<dbReference type="EMBL" id="LT670818">
    <property type="protein sequence ID" value="SHG17611.1"/>
    <property type="molecule type" value="Genomic_DNA"/>
</dbReference>
<keyword evidence="1" id="KW-0479">Metal-binding</keyword>
<dbReference type="InterPro" id="IPR051610">
    <property type="entry name" value="GPI/OXD"/>
</dbReference>
<dbReference type="Gene3D" id="2.60.120.10">
    <property type="entry name" value="Jelly Rolls"/>
    <property type="match status" value="1"/>
</dbReference>
<dbReference type="Pfam" id="PF07883">
    <property type="entry name" value="Cupin_2"/>
    <property type="match status" value="1"/>
</dbReference>
<gene>
    <name evidence="3" type="ORF">SAMN05444169_0944</name>
</gene>
<dbReference type="InterPro" id="IPR013096">
    <property type="entry name" value="Cupin_2"/>
</dbReference>
<evidence type="ECO:0000259" key="2">
    <source>
        <dbReference type="Pfam" id="PF07883"/>
    </source>
</evidence>
<feature type="domain" description="Cupin type-2" evidence="2">
    <location>
        <begin position="40"/>
        <end position="101"/>
    </location>
</feature>
<dbReference type="InterPro" id="IPR014710">
    <property type="entry name" value="RmlC-like_jellyroll"/>
</dbReference>
<reference evidence="3 4" key="1">
    <citation type="submission" date="2016-11" db="EMBL/GenBank/DDBJ databases">
        <authorList>
            <person name="Jaros S."/>
            <person name="Januszkiewicz K."/>
            <person name="Wedrychowicz H."/>
        </authorList>
    </citation>
    <scope>NUCLEOTIDE SEQUENCE [LARGE SCALE GENOMIC DNA]</scope>
    <source>
        <strain evidence="3 4">GAS242</strain>
    </source>
</reference>
<dbReference type="PANTHER" id="PTHR35848">
    <property type="entry name" value="OXALATE-BINDING PROTEIN"/>
    <property type="match status" value="1"/>
</dbReference>
<dbReference type="OrthoDB" id="6058at2"/>
<protein>
    <submittedName>
        <fullName evidence="3">Cupin domain-containing protein</fullName>
    </submittedName>
</protein>
<name>A0A1M5HNW8_9BRAD</name>
<evidence type="ECO:0000313" key="3">
    <source>
        <dbReference type="EMBL" id="SHG17611.1"/>
    </source>
</evidence>
<dbReference type="Proteomes" id="UP000190675">
    <property type="component" value="Chromosome I"/>
</dbReference>
<dbReference type="SUPFAM" id="SSF51182">
    <property type="entry name" value="RmlC-like cupins"/>
    <property type="match status" value="1"/>
</dbReference>
<proteinExistence type="predicted"/>
<evidence type="ECO:0000256" key="1">
    <source>
        <dbReference type="ARBA" id="ARBA00022723"/>
    </source>
</evidence>
<dbReference type="AlphaFoldDB" id="A0A1M5HNW8"/>
<dbReference type="GO" id="GO:0046872">
    <property type="term" value="F:metal ion binding"/>
    <property type="evidence" value="ECO:0007669"/>
    <property type="project" value="UniProtKB-KW"/>
</dbReference>
<dbReference type="InterPro" id="IPR011051">
    <property type="entry name" value="RmlC_Cupin_sf"/>
</dbReference>
<sequence>MKVSDVRDAPPEHWRPGVETRMLVSACNGAAQLCIFEQWIAPGTGAPTHSHPVEEVLTVREGEAEMWIDDQRVTVTAGQSLIVPAARKHGFRNSGTATLHLHGVLASPIFEATPEGTTEPVRRWQAT</sequence>
<organism evidence="3 4">
    <name type="scientific">Bradyrhizobium erythrophlei</name>
    <dbReference type="NCBI Taxonomy" id="1437360"/>
    <lineage>
        <taxon>Bacteria</taxon>
        <taxon>Pseudomonadati</taxon>
        <taxon>Pseudomonadota</taxon>
        <taxon>Alphaproteobacteria</taxon>
        <taxon>Hyphomicrobiales</taxon>
        <taxon>Nitrobacteraceae</taxon>
        <taxon>Bradyrhizobium</taxon>
    </lineage>
</organism>
<dbReference type="RefSeq" id="WP_154073062.1">
    <property type="nucleotide sequence ID" value="NZ_LT670818.1"/>
</dbReference>
<evidence type="ECO:0000313" key="4">
    <source>
        <dbReference type="Proteomes" id="UP000190675"/>
    </source>
</evidence>